<evidence type="ECO:0000256" key="1">
    <source>
        <dbReference type="ARBA" id="ARBA00022723"/>
    </source>
</evidence>
<dbReference type="Gene3D" id="3.20.20.60">
    <property type="entry name" value="Phosphoenolpyruvate-binding domains"/>
    <property type="match status" value="1"/>
</dbReference>
<dbReference type="Gene3D" id="6.10.250.2750">
    <property type="match status" value="1"/>
</dbReference>
<keyword evidence="1" id="KW-0479">Metal-binding</keyword>
<dbReference type="CDD" id="cd00377">
    <property type="entry name" value="ICL_PEPM"/>
    <property type="match status" value="1"/>
</dbReference>
<dbReference type="Proteomes" id="UP000250443">
    <property type="component" value="Unassembled WGS sequence"/>
</dbReference>
<name>A0A2X2F459_PSELU</name>
<sequence>MDVFEKAALFKKLHTYDQPLILPNPWDAGSARILSRLGFEALATTSAGLAFSLGRQDARGSLSRDCVLANAESIVLATDLPVSADLENGFGDSPEAVSETIQRAAEIGLAGGSIEDATGNASSPLYDFNHAVERIAAAAEAVKELGYPFMLVARAETYTCGGASLDDTVRRLQAYEAAGADVLYVPGLPDLEAIRLICESVSKPVNVVMGLSGANYSVSELAEAGVKRISLGSSLARAAWSGFIAAALEARDEGTFGFAESAVSFAEINSWMNRDGE</sequence>
<dbReference type="PANTHER" id="PTHR42905:SF16">
    <property type="entry name" value="CARBOXYPHOSPHONOENOLPYRUVATE PHOSPHONOMUTASE-LIKE PROTEIN (AFU_ORTHOLOGUE AFUA_5G07230)"/>
    <property type="match status" value="1"/>
</dbReference>
<dbReference type="Pfam" id="PF13714">
    <property type="entry name" value="PEP_mutase"/>
    <property type="match status" value="1"/>
</dbReference>
<evidence type="ECO:0000313" key="3">
    <source>
        <dbReference type="EMBL" id="SPZ13480.1"/>
    </source>
</evidence>
<dbReference type="RefSeq" id="WP_010798612.1">
    <property type="nucleotide sequence ID" value="NZ_CP069263.1"/>
</dbReference>
<dbReference type="AlphaFoldDB" id="A0A2X2F459"/>
<dbReference type="EMBL" id="UAUF01000014">
    <property type="protein sequence ID" value="SPZ13480.1"/>
    <property type="molecule type" value="Genomic_DNA"/>
</dbReference>
<keyword evidence="2" id="KW-0456">Lyase</keyword>
<proteinExistence type="predicted"/>
<reference evidence="2 5" key="2">
    <citation type="submission" date="2020-10" db="EMBL/GenBank/DDBJ databases">
        <title>Genome sequences of Pseudomonas isolates.</title>
        <authorList>
            <person name="Wessels L."/>
            <person name="Reich F."/>
            <person name="Hammerl J."/>
        </authorList>
    </citation>
    <scope>NUCLEOTIDE SEQUENCE [LARGE SCALE GENOMIC DNA]</scope>
    <source>
        <strain evidence="2 5">20-MO00624-0</strain>
    </source>
</reference>
<dbReference type="Proteomes" id="UP000626180">
    <property type="component" value="Unassembled WGS sequence"/>
</dbReference>
<dbReference type="InterPro" id="IPR040442">
    <property type="entry name" value="Pyrv_kinase-like_dom_sf"/>
</dbReference>
<reference evidence="3 4" key="1">
    <citation type="submission" date="2018-06" db="EMBL/GenBank/DDBJ databases">
        <authorList>
            <consortium name="Pathogen Informatics"/>
            <person name="Doyle S."/>
        </authorList>
    </citation>
    <scope>NUCLEOTIDE SEQUENCE [LARGE SCALE GENOMIC DNA]</scope>
    <source>
        <strain evidence="3 4">NCTC11842</strain>
    </source>
</reference>
<accession>A0A2X2F459</accession>
<dbReference type="PANTHER" id="PTHR42905">
    <property type="entry name" value="PHOSPHOENOLPYRUVATE CARBOXYLASE"/>
    <property type="match status" value="1"/>
</dbReference>
<evidence type="ECO:0000313" key="4">
    <source>
        <dbReference type="Proteomes" id="UP000250443"/>
    </source>
</evidence>
<keyword evidence="3" id="KW-0808">Transferase</keyword>
<dbReference type="GO" id="GO:0008807">
    <property type="term" value="F:carboxyvinyl-carboxyphosphonate phosphorylmutase activity"/>
    <property type="evidence" value="ECO:0007669"/>
    <property type="project" value="UniProtKB-EC"/>
</dbReference>
<dbReference type="SUPFAM" id="SSF51621">
    <property type="entry name" value="Phosphoenolpyruvate/pyruvate domain"/>
    <property type="match status" value="1"/>
</dbReference>
<dbReference type="InterPro" id="IPR039556">
    <property type="entry name" value="ICL/PEPM"/>
</dbReference>
<dbReference type="GO" id="GO:0016829">
    <property type="term" value="F:lyase activity"/>
    <property type="evidence" value="ECO:0007669"/>
    <property type="project" value="UniProtKB-KW"/>
</dbReference>
<evidence type="ECO:0000313" key="2">
    <source>
        <dbReference type="EMBL" id="MBF8642851.1"/>
    </source>
</evidence>
<dbReference type="EC" id="2.7.8.23" evidence="3"/>
<keyword evidence="5" id="KW-1185">Reference proteome</keyword>
<evidence type="ECO:0000313" key="5">
    <source>
        <dbReference type="Proteomes" id="UP000626180"/>
    </source>
</evidence>
<protein>
    <submittedName>
        <fullName evidence="2">Isocitrate lyase/phosphoenolpyruvate mutase family protein</fullName>
    </submittedName>
    <submittedName>
        <fullName evidence="3">PEP phosphonomutase and-related enzymes-like protein</fullName>
        <ecNumber evidence="3">2.7.8.23</ecNumber>
    </submittedName>
</protein>
<gene>
    <name evidence="3" type="primary">bcpA</name>
    <name evidence="2" type="ORF">IRZ65_19465</name>
    <name evidence="3" type="ORF">NCTC11842_05224</name>
</gene>
<dbReference type="GO" id="GO:0046872">
    <property type="term" value="F:metal ion binding"/>
    <property type="evidence" value="ECO:0007669"/>
    <property type="project" value="UniProtKB-KW"/>
</dbReference>
<dbReference type="EMBL" id="JADMCD010000012">
    <property type="protein sequence ID" value="MBF8642851.1"/>
    <property type="molecule type" value="Genomic_DNA"/>
</dbReference>
<dbReference type="InterPro" id="IPR015813">
    <property type="entry name" value="Pyrv/PenolPyrv_kinase-like_dom"/>
</dbReference>
<organism evidence="3 4">
    <name type="scientific">Pseudomonas luteola</name>
    <dbReference type="NCBI Taxonomy" id="47886"/>
    <lineage>
        <taxon>Bacteria</taxon>
        <taxon>Pseudomonadati</taxon>
        <taxon>Pseudomonadota</taxon>
        <taxon>Gammaproteobacteria</taxon>
        <taxon>Pseudomonadales</taxon>
        <taxon>Pseudomonadaceae</taxon>
        <taxon>Pseudomonas</taxon>
    </lineage>
</organism>